<dbReference type="PROSITE" id="PS50222">
    <property type="entry name" value="EF_HAND_2"/>
    <property type="match status" value="4"/>
</dbReference>
<protein>
    <recommendedName>
        <fullName evidence="4">EF-hand domain-containing protein</fullName>
    </recommendedName>
</protein>
<dbReference type="GO" id="GO:0005509">
    <property type="term" value="F:calcium ion binding"/>
    <property type="evidence" value="ECO:0007669"/>
    <property type="project" value="InterPro"/>
</dbReference>
<dbReference type="GO" id="GO:0016460">
    <property type="term" value="C:myosin II complex"/>
    <property type="evidence" value="ECO:0007669"/>
    <property type="project" value="TreeGrafter"/>
</dbReference>
<keyword evidence="2" id="KW-0106">Calcium</keyword>
<dbReference type="InterPro" id="IPR011992">
    <property type="entry name" value="EF-hand-dom_pair"/>
</dbReference>
<feature type="domain" description="EF-hand" evidence="4">
    <location>
        <begin position="8"/>
        <end position="43"/>
    </location>
</feature>
<evidence type="ECO:0000313" key="5">
    <source>
        <dbReference type="EMBL" id="VDH98025.1"/>
    </source>
</evidence>
<dbReference type="Proteomes" id="UP000596742">
    <property type="component" value="Unassembled WGS sequence"/>
</dbReference>
<evidence type="ECO:0000256" key="2">
    <source>
        <dbReference type="ARBA" id="ARBA00022837"/>
    </source>
</evidence>
<dbReference type="FunFam" id="1.10.238.10:FF:000001">
    <property type="entry name" value="Calmodulin 1"/>
    <property type="match status" value="1"/>
</dbReference>
<dbReference type="PRINTS" id="PR01697">
    <property type="entry name" value="PARVALBUMIN"/>
</dbReference>
<dbReference type="InterPro" id="IPR002048">
    <property type="entry name" value="EF_hand_dom"/>
</dbReference>
<dbReference type="SUPFAM" id="SSF47473">
    <property type="entry name" value="EF-hand"/>
    <property type="match status" value="1"/>
</dbReference>
<gene>
    <name evidence="5" type="ORF">MGAL_10B005765</name>
</gene>
<dbReference type="Gene3D" id="1.10.238.10">
    <property type="entry name" value="EF-hand"/>
    <property type="match status" value="2"/>
</dbReference>
<evidence type="ECO:0000313" key="6">
    <source>
        <dbReference type="Proteomes" id="UP000596742"/>
    </source>
</evidence>
<reference evidence="5" key="1">
    <citation type="submission" date="2018-11" db="EMBL/GenBank/DDBJ databases">
        <authorList>
            <person name="Alioto T."/>
            <person name="Alioto T."/>
        </authorList>
    </citation>
    <scope>NUCLEOTIDE SEQUENCE</scope>
</reference>
<accession>A0A8B6C0K7</accession>
<evidence type="ECO:0000256" key="1">
    <source>
        <dbReference type="ARBA" id="ARBA00022737"/>
    </source>
</evidence>
<dbReference type="InterPro" id="IPR050230">
    <property type="entry name" value="CALM/Myosin/TropC-like"/>
</dbReference>
<feature type="domain" description="EF-hand" evidence="4">
    <location>
        <begin position="83"/>
        <end position="118"/>
    </location>
</feature>
<dbReference type="CDD" id="cd15898">
    <property type="entry name" value="EFh_PI-PLC"/>
    <property type="match status" value="1"/>
</dbReference>
<keyword evidence="1" id="KW-0677">Repeat</keyword>
<evidence type="ECO:0000256" key="3">
    <source>
        <dbReference type="ARBA" id="ARBA00023179"/>
    </source>
</evidence>
<dbReference type="AlphaFoldDB" id="A0A8B6C0K7"/>
<comment type="caution">
    <text evidence="5">The sequence shown here is derived from an EMBL/GenBank/DDBJ whole genome shotgun (WGS) entry which is preliminary data.</text>
</comment>
<dbReference type="Pfam" id="PF13499">
    <property type="entry name" value="EF-hand_7"/>
    <property type="match status" value="2"/>
</dbReference>
<dbReference type="InterPro" id="IPR018247">
    <property type="entry name" value="EF_Hand_1_Ca_BS"/>
</dbReference>
<sequence>MASQLSEEEQQEIKEYFDIFDEDKSGKLSRVEISGVVRGLGLNPTKDELEEMFQGIDKDGSNEIEYNEFEEYYMKTFGSQNRNEHADLMEAFKTFDKDGNGFIDIDELKEALLNKGEDHLTDDDFKEMIAAVDIDGDGLVNYEEFVNLMNPQ</sequence>
<evidence type="ECO:0000259" key="4">
    <source>
        <dbReference type="PROSITE" id="PS50222"/>
    </source>
</evidence>
<keyword evidence="6" id="KW-1185">Reference proteome</keyword>
<feature type="domain" description="EF-hand" evidence="4">
    <location>
        <begin position="44"/>
        <end position="79"/>
    </location>
</feature>
<proteinExistence type="predicted"/>
<dbReference type="EMBL" id="UYJE01000972">
    <property type="protein sequence ID" value="VDH98025.1"/>
    <property type="molecule type" value="Genomic_DNA"/>
</dbReference>
<keyword evidence="3" id="KW-0514">Muscle protein</keyword>
<dbReference type="OrthoDB" id="6081404at2759"/>
<dbReference type="SMART" id="SM00054">
    <property type="entry name" value="EFh"/>
    <property type="match status" value="4"/>
</dbReference>
<dbReference type="PANTHER" id="PTHR23048">
    <property type="entry name" value="MYOSIN LIGHT CHAIN 1, 3"/>
    <property type="match status" value="1"/>
</dbReference>
<dbReference type="PANTHER" id="PTHR23048:SF0">
    <property type="entry name" value="CALMODULIN LIKE 3"/>
    <property type="match status" value="1"/>
</dbReference>
<name>A0A8B6C0K7_MYTGA</name>
<feature type="domain" description="EF-hand" evidence="4">
    <location>
        <begin position="120"/>
        <end position="152"/>
    </location>
</feature>
<dbReference type="PROSITE" id="PS00018">
    <property type="entry name" value="EF_HAND_1"/>
    <property type="match status" value="4"/>
</dbReference>
<organism evidence="5 6">
    <name type="scientific">Mytilus galloprovincialis</name>
    <name type="common">Mediterranean mussel</name>
    <dbReference type="NCBI Taxonomy" id="29158"/>
    <lineage>
        <taxon>Eukaryota</taxon>
        <taxon>Metazoa</taxon>
        <taxon>Spiralia</taxon>
        <taxon>Lophotrochozoa</taxon>
        <taxon>Mollusca</taxon>
        <taxon>Bivalvia</taxon>
        <taxon>Autobranchia</taxon>
        <taxon>Pteriomorphia</taxon>
        <taxon>Mytilida</taxon>
        <taxon>Mytiloidea</taxon>
        <taxon>Mytilidae</taxon>
        <taxon>Mytilinae</taxon>
        <taxon>Mytilus</taxon>
    </lineage>
</organism>